<dbReference type="InterPro" id="IPR000568">
    <property type="entry name" value="ATP_synth_F0_asu"/>
</dbReference>
<dbReference type="GO" id="GO:0046933">
    <property type="term" value="F:proton-transporting ATP synthase activity, rotational mechanism"/>
    <property type="evidence" value="ECO:0007669"/>
    <property type="project" value="TreeGrafter"/>
</dbReference>
<accession>B1Q0F5</accession>
<dbReference type="CDD" id="cd00310">
    <property type="entry name" value="ATP-synt_Fo_a_6"/>
    <property type="match status" value="1"/>
</dbReference>
<dbReference type="InterPro" id="IPR045083">
    <property type="entry name" value="ATP_synth_F0_asu_bact/mt"/>
</dbReference>
<dbReference type="SUPFAM" id="SSF81336">
    <property type="entry name" value="F1F0 ATP synthase subunit A"/>
    <property type="match status" value="1"/>
</dbReference>
<dbReference type="InterPro" id="IPR035908">
    <property type="entry name" value="F0_ATP_A_sf"/>
</dbReference>
<evidence type="ECO:0000256" key="5">
    <source>
        <dbReference type="ARBA" id="ARBA00022692"/>
    </source>
</evidence>
<dbReference type="Pfam" id="PF00119">
    <property type="entry name" value="ATP-synt_A"/>
    <property type="match status" value="1"/>
</dbReference>
<dbReference type="AlphaFoldDB" id="B1Q0F5"/>
<evidence type="ECO:0000256" key="2">
    <source>
        <dbReference type="ARBA" id="ARBA00006810"/>
    </source>
</evidence>
<dbReference type="GO" id="GO:0005743">
    <property type="term" value="C:mitochondrial inner membrane"/>
    <property type="evidence" value="ECO:0007669"/>
    <property type="project" value="UniProtKB-SubCell"/>
</dbReference>
<evidence type="ECO:0000256" key="11">
    <source>
        <dbReference type="RuleBase" id="RU004450"/>
    </source>
</evidence>
<keyword evidence="3" id="KW-0813">Transport</keyword>
<feature type="transmembrane region" description="Helical" evidence="12">
    <location>
        <begin position="70"/>
        <end position="93"/>
    </location>
</feature>
<comment type="subcellular location">
    <subcellularLocation>
        <location evidence="1">Membrane</location>
        <topology evidence="1">Multi-pass membrane protein</topology>
    </subcellularLocation>
    <subcellularLocation>
        <location evidence="11">Mitochondrion inner membrane</location>
        <topology evidence="11">Multi-pass membrane protein</topology>
    </subcellularLocation>
</comment>
<feature type="transmembrane region" description="Helical" evidence="12">
    <location>
        <begin position="189"/>
        <end position="218"/>
    </location>
</feature>
<feature type="transmembrane region" description="Helical" evidence="12">
    <location>
        <begin position="161"/>
        <end position="183"/>
    </location>
</feature>
<geneLocation type="mitochondrion" evidence="13"/>
<keyword evidence="5 12" id="KW-0812">Transmembrane</keyword>
<dbReference type="NCBIfam" id="TIGR01131">
    <property type="entry name" value="ATP_synt_6_or_A"/>
    <property type="match status" value="1"/>
</dbReference>
<evidence type="ECO:0000256" key="3">
    <source>
        <dbReference type="ARBA" id="ARBA00022448"/>
    </source>
</evidence>
<sequence length="223" mass="25376">MLMNLFSIFEPSSILNISLMWVIFMLPLMFIPTMYWFKYSPANQMVYSGFYQLNSELNQIMASFKHKGTAIVFSILFMMILTYNFMGLFPYIFTPTAHLVMTLSLALPFWLTFMFFGWVKNNNLMFAHLVPTGTPPALSPFMVCIETISNIIRPITLSVRLAANMIAGHLILSLMSTVFSPILTKTYLIFPAISPILILESAVAVIQAFVFSMLVTLYSTEIH</sequence>
<dbReference type="PANTHER" id="PTHR11410">
    <property type="entry name" value="ATP SYNTHASE SUBUNIT A"/>
    <property type="match status" value="1"/>
</dbReference>
<comment type="similarity">
    <text evidence="2">Belongs to the ATPase A chain family.</text>
</comment>
<dbReference type="PANTHER" id="PTHR11410:SF0">
    <property type="entry name" value="ATP SYNTHASE SUBUNIT A"/>
    <property type="match status" value="1"/>
</dbReference>
<dbReference type="GO" id="GO:0045259">
    <property type="term" value="C:proton-transporting ATP synthase complex"/>
    <property type="evidence" value="ECO:0007669"/>
    <property type="project" value="UniProtKB-KW"/>
</dbReference>
<evidence type="ECO:0000256" key="8">
    <source>
        <dbReference type="ARBA" id="ARBA00023065"/>
    </source>
</evidence>
<keyword evidence="8" id="KW-0406">Ion transport</keyword>
<gene>
    <name evidence="13" type="primary">atp6</name>
</gene>
<dbReference type="Gene3D" id="1.20.120.220">
    <property type="entry name" value="ATP synthase, F0 complex, subunit A"/>
    <property type="match status" value="1"/>
</dbReference>
<name>B1Q0F5_MASGI</name>
<reference evidence="13" key="1">
    <citation type="journal article" date="2008" name="Mol. Biol. Evol.">
        <title>Parallel evolution of truncated transfer RNA genes in arachnid mitochondrial genomes.</title>
        <authorList>
            <person name="Masta S.E."/>
            <person name="Boore J.L."/>
        </authorList>
    </citation>
    <scope>NUCLEOTIDE SEQUENCE</scope>
</reference>
<evidence type="ECO:0000256" key="6">
    <source>
        <dbReference type="ARBA" id="ARBA00022781"/>
    </source>
</evidence>
<evidence type="ECO:0000256" key="12">
    <source>
        <dbReference type="SAM" id="Phobius"/>
    </source>
</evidence>
<keyword evidence="4" id="KW-0138">CF(0)</keyword>
<keyword evidence="9 12" id="KW-0472">Membrane</keyword>
<keyword evidence="6" id="KW-0375">Hydrogen ion transport</keyword>
<keyword evidence="13" id="KW-0496">Mitochondrion</keyword>
<keyword evidence="7 12" id="KW-1133">Transmembrane helix</keyword>
<organism evidence="13">
    <name type="scientific">Mastigoproctus giganteus</name>
    <name type="common">Giant vinegaroon</name>
    <name type="synonym">Thelyphonus giganteus</name>
    <dbReference type="NCBI Taxonomy" id="58767"/>
    <lineage>
        <taxon>Eukaryota</taxon>
        <taxon>Metazoa</taxon>
        <taxon>Ecdysozoa</taxon>
        <taxon>Arthropoda</taxon>
        <taxon>Chelicerata</taxon>
        <taxon>Arachnida</taxon>
        <taxon>Uropygi</taxon>
        <taxon>Thelyphonida</taxon>
        <taxon>Thelyphonidae</taxon>
        <taxon>Mastigoproctus</taxon>
    </lineage>
</organism>
<evidence type="ECO:0000256" key="1">
    <source>
        <dbReference type="ARBA" id="ARBA00004141"/>
    </source>
</evidence>
<feature type="transmembrane region" description="Helical" evidence="12">
    <location>
        <begin position="99"/>
        <end position="119"/>
    </location>
</feature>
<dbReference type="PRINTS" id="PR00123">
    <property type="entry name" value="ATPASEA"/>
</dbReference>
<keyword evidence="10" id="KW-0066">ATP synthesis</keyword>
<evidence type="ECO:0000313" key="13">
    <source>
        <dbReference type="EMBL" id="ACA51961.1"/>
    </source>
</evidence>
<evidence type="ECO:0000256" key="7">
    <source>
        <dbReference type="ARBA" id="ARBA00022989"/>
    </source>
</evidence>
<dbReference type="EMBL" id="EU520643">
    <property type="protein sequence ID" value="ACA51961.1"/>
    <property type="molecule type" value="Genomic_DNA"/>
</dbReference>
<feature type="transmembrane region" description="Helical" evidence="12">
    <location>
        <begin position="12"/>
        <end position="37"/>
    </location>
</feature>
<proteinExistence type="inferred from homology"/>
<evidence type="ECO:0000256" key="9">
    <source>
        <dbReference type="ARBA" id="ARBA00023136"/>
    </source>
</evidence>
<dbReference type="PROSITE" id="PS00449">
    <property type="entry name" value="ATPASE_A"/>
    <property type="match status" value="1"/>
</dbReference>
<dbReference type="InterPro" id="IPR023011">
    <property type="entry name" value="ATP_synth_F0_asu_AS"/>
</dbReference>
<protein>
    <recommendedName>
        <fullName evidence="11">ATP synthase subunit a</fullName>
    </recommendedName>
</protein>
<evidence type="ECO:0000256" key="4">
    <source>
        <dbReference type="ARBA" id="ARBA00022547"/>
    </source>
</evidence>
<evidence type="ECO:0000256" key="10">
    <source>
        <dbReference type="ARBA" id="ARBA00023310"/>
    </source>
</evidence>